<accession>A0A078QXQ5</accession>
<dbReference type="PIRSF" id="PIRSF018266">
    <property type="entry name" value="FecR"/>
    <property type="match status" value="1"/>
</dbReference>
<evidence type="ECO:0000313" key="5">
    <source>
        <dbReference type="Proteomes" id="UP000028134"/>
    </source>
</evidence>
<evidence type="ECO:0000313" key="4">
    <source>
        <dbReference type="EMBL" id="KDS28189.1"/>
    </source>
</evidence>
<keyword evidence="1" id="KW-1133">Transmembrane helix</keyword>
<dbReference type="EMBL" id="JNHI01000026">
    <property type="protein sequence ID" value="KDS28189.1"/>
    <property type="molecule type" value="Genomic_DNA"/>
</dbReference>
<evidence type="ECO:0000259" key="3">
    <source>
        <dbReference type="Pfam" id="PF16344"/>
    </source>
</evidence>
<dbReference type="GeneID" id="5301335"/>
<feature type="domain" description="FecR protein" evidence="2">
    <location>
        <begin position="122"/>
        <end position="215"/>
    </location>
</feature>
<dbReference type="InterPro" id="IPR032508">
    <property type="entry name" value="FecR_C"/>
</dbReference>
<comment type="caution">
    <text evidence="4">The sequence shown here is derived from an EMBL/GenBank/DDBJ whole genome shotgun (WGS) entry which is preliminary data.</text>
</comment>
<dbReference type="Proteomes" id="UP000028134">
    <property type="component" value="Unassembled WGS sequence"/>
</dbReference>
<dbReference type="AlphaFoldDB" id="A0A078QXQ5"/>
<evidence type="ECO:0000259" key="2">
    <source>
        <dbReference type="Pfam" id="PF04773"/>
    </source>
</evidence>
<dbReference type="InterPro" id="IPR012373">
    <property type="entry name" value="Ferrdict_sens_TM"/>
</dbReference>
<dbReference type="Pfam" id="PF16344">
    <property type="entry name" value="FecR_C"/>
    <property type="match status" value="1"/>
</dbReference>
<dbReference type="PANTHER" id="PTHR30273">
    <property type="entry name" value="PERIPLASMIC SIGNAL SENSOR AND SIGMA FACTOR ACTIVATOR FECR-RELATED"/>
    <property type="match status" value="1"/>
</dbReference>
<keyword evidence="1" id="KW-0812">Transmembrane</keyword>
<dbReference type="RefSeq" id="WP_011964726.1">
    <property type="nucleotide sequence ID" value="NZ_JNHI01000026.1"/>
</dbReference>
<dbReference type="InterPro" id="IPR006860">
    <property type="entry name" value="FecR"/>
</dbReference>
<keyword evidence="1" id="KW-0472">Membrane</keyword>
<organism evidence="4 5">
    <name type="scientific">Phocaeicola vulgatus str. 3775 SL</name>
    <name type="common">B</name>
    <name type="synonym">iv</name>
    <dbReference type="NCBI Taxonomy" id="1339350"/>
    <lineage>
        <taxon>Bacteria</taxon>
        <taxon>Pseudomonadati</taxon>
        <taxon>Bacteroidota</taxon>
        <taxon>Bacteroidia</taxon>
        <taxon>Bacteroidales</taxon>
        <taxon>Bacteroidaceae</taxon>
        <taxon>Phocaeicola</taxon>
    </lineage>
</organism>
<name>A0A078QXQ5_PHOVU</name>
<dbReference type="Pfam" id="PF04773">
    <property type="entry name" value="FecR"/>
    <property type="match status" value="1"/>
</dbReference>
<dbReference type="PATRIC" id="fig|1339350.3.peg.3142"/>
<dbReference type="FunFam" id="2.60.120.1440:FF:000001">
    <property type="entry name" value="Putative anti-sigma factor"/>
    <property type="match status" value="1"/>
</dbReference>
<reference evidence="4 5" key="1">
    <citation type="submission" date="2014-04" db="EMBL/GenBank/DDBJ databases">
        <authorList>
            <person name="Sears C."/>
            <person name="Carroll K."/>
            <person name="Sack B.R."/>
            <person name="Qadri F."/>
            <person name="Myers L.L."/>
            <person name="Chung G.-T."/>
            <person name="Escheverria P."/>
            <person name="Fraser C.M."/>
            <person name="Sadzewicz L."/>
            <person name="Shefchek K.A."/>
            <person name="Tallon L."/>
            <person name="Das S.P."/>
            <person name="Daugherty S."/>
            <person name="Mongodin E.F."/>
        </authorList>
    </citation>
    <scope>NUCLEOTIDE SEQUENCE [LARGE SCALE GENOMIC DNA]</scope>
    <source>
        <strain evidence="5">3775 SL(B) 10 (iv)</strain>
    </source>
</reference>
<sequence>MKEKQKIHYSVWKRFVDGIYTCKDIEELLADTKTDQSKDFDEASACLWKTGEEESSSSWEEWISNERQALQIISNYEDRRRNHSIYLVKKWGSIAAAILLCIVLSVVYFANPAGMKVAQYEIHVPYGKRQKVVLPDGTKVILNAGSYMKYPRQFGKEGRYVHFKGEAYFDVAKNKDCPFIIQSQDYKIRVLGTTFNLNNYEDSEELQLTLCTGKVLMNFGEEQLKLTPGEQLVLDKTNMHLEREHVNTQNYMLWMQNKLYFNRTPIQEVTRRLERVYNCTIRLDSSFVFNNFLSGTHDNRSLEAVLESIRLATGIKYRKANNSYILYK</sequence>
<dbReference type="GO" id="GO:0016989">
    <property type="term" value="F:sigma factor antagonist activity"/>
    <property type="evidence" value="ECO:0007669"/>
    <property type="project" value="TreeGrafter"/>
</dbReference>
<proteinExistence type="predicted"/>
<gene>
    <name evidence="4" type="ORF">M097_3286</name>
</gene>
<evidence type="ECO:0000256" key="1">
    <source>
        <dbReference type="SAM" id="Phobius"/>
    </source>
</evidence>
<dbReference type="Gene3D" id="3.55.50.30">
    <property type="match status" value="1"/>
</dbReference>
<dbReference type="Gene3D" id="2.60.120.1440">
    <property type="match status" value="1"/>
</dbReference>
<protein>
    <submittedName>
        <fullName evidence="4">FecR family protein</fullName>
    </submittedName>
</protein>
<feature type="transmembrane region" description="Helical" evidence="1">
    <location>
        <begin position="91"/>
        <end position="110"/>
    </location>
</feature>
<feature type="domain" description="Protein FecR C-terminal" evidence="3">
    <location>
        <begin position="258"/>
        <end position="325"/>
    </location>
</feature>
<dbReference type="PANTHER" id="PTHR30273:SF2">
    <property type="entry name" value="PROTEIN FECR"/>
    <property type="match status" value="1"/>
</dbReference>